<dbReference type="Pfam" id="PF00831">
    <property type="entry name" value="Ribosomal_L29"/>
    <property type="match status" value="1"/>
</dbReference>
<evidence type="ECO:0000256" key="3">
    <source>
        <dbReference type="ARBA" id="ARBA00023274"/>
    </source>
</evidence>
<dbReference type="Proteomes" id="UP000530268">
    <property type="component" value="Unassembled WGS sequence"/>
</dbReference>
<sequence length="75" mass="8419">MMLKGNGMIAKELHDKTPDQLRDELVNLKKEAFNLRFQQATGQLENPARLRTVKRDVARVKTVLNQKAATAATDA</sequence>
<dbReference type="GO" id="GO:0006412">
    <property type="term" value="P:translation"/>
    <property type="evidence" value="ECO:0007669"/>
    <property type="project" value="UniProtKB-UniRule"/>
</dbReference>
<dbReference type="InterPro" id="IPR036049">
    <property type="entry name" value="Ribosomal_uL29_sf"/>
</dbReference>
<dbReference type="FunFam" id="1.10.287.310:FF:000001">
    <property type="entry name" value="50S ribosomal protein L29"/>
    <property type="match status" value="1"/>
</dbReference>
<name>A0A7W6H0H7_9RHOB</name>
<gene>
    <name evidence="5" type="primary">rpmC</name>
    <name evidence="6" type="ORF">GGR95_000323</name>
</gene>
<dbReference type="InterPro" id="IPR018254">
    <property type="entry name" value="Ribosomal_uL29_CS"/>
</dbReference>
<keyword evidence="2 5" id="KW-0689">Ribosomal protein</keyword>
<dbReference type="InterPro" id="IPR050063">
    <property type="entry name" value="Ribosomal_protein_uL29"/>
</dbReference>
<dbReference type="HAMAP" id="MF_00374">
    <property type="entry name" value="Ribosomal_uL29"/>
    <property type="match status" value="1"/>
</dbReference>
<evidence type="ECO:0000256" key="1">
    <source>
        <dbReference type="ARBA" id="ARBA00009254"/>
    </source>
</evidence>
<keyword evidence="3 5" id="KW-0687">Ribonucleoprotein</keyword>
<dbReference type="Gene3D" id="1.10.287.310">
    <property type="match status" value="1"/>
</dbReference>
<evidence type="ECO:0000313" key="7">
    <source>
        <dbReference type="Proteomes" id="UP000530268"/>
    </source>
</evidence>
<comment type="similarity">
    <text evidence="1 5">Belongs to the universal ribosomal protein uL29 family.</text>
</comment>
<dbReference type="EMBL" id="JACIEI010000001">
    <property type="protein sequence ID" value="MBB3992704.1"/>
    <property type="molecule type" value="Genomic_DNA"/>
</dbReference>
<evidence type="ECO:0000256" key="4">
    <source>
        <dbReference type="ARBA" id="ARBA00035204"/>
    </source>
</evidence>
<reference evidence="6 7" key="1">
    <citation type="submission" date="2020-08" db="EMBL/GenBank/DDBJ databases">
        <title>Genomic Encyclopedia of Type Strains, Phase IV (KMG-IV): sequencing the most valuable type-strain genomes for metagenomic binning, comparative biology and taxonomic classification.</title>
        <authorList>
            <person name="Goeker M."/>
        </authorList>
    </citation>
    <scope>NUCLEOTIDE SEQUENCE [LARGE SCALE GENOMIC DNA]</scope>
    <source>
        <strain evidence="6 7">DSM 102234</strain>
    </source>
</reference>
<dbReference type="InterPro" id="IPR001854">
    <property type="entry name" value="Ribosomal_uL29"/>
</dbReference>
<dbReference type="PANTHER" id="PTHR10916:SF0">
    <property type="entry name" value="LARGE RIBOSOMAL SUBUNIT PROTEIN UL29C"/>
    <property type="match status" value="1"/>
</dbReference>
<dbReference type="GO" id="GO:0022625">
    <property type="term" value="C:cytosolic large ribosomal subunit"/>
    <property type="evidence" value="ECO:0007669"/>
    <property type="project" value="TreeGrafter"/>
</dbReference>
<dbReference type="GO" id="GO:0003735">
    <property type="term" value="F:structural constituent of ribosome"/>
    <property type="evidence" value="ECO:0007669"/>
    <property type="project" value="InterPro"/>
</dbReference>
<dbReference type="NCBIfam" id="TIGR00012">
    <property type="entry name" value="L29"/>
    <property type="match status" value="1"/>
</dbReference>
<dbReference type="SUPFAM" id="SSF46561">
    <property type="entry name" value="Ribosomal protein L29 (L29p)"/>
    <property type="match status" value="1"/>
</dbReference>
<accession>A0A7W6H0H7</accession>
<comment type="caution">
    <text evidence="6">The sequence shown here is derived from an EMBL/GenBank/DDBJ whole genome shotgun (WGS) entry which is preliminary data.</text>
</comment>
<evidence type="ECO:0000256" key="5">
    <source>
        <dbReference type="HAMAP-Rule" id="MF_00374"/>
    </source>
</evidence>
<keyword evidence="7" id="KW-1185">Reference proteome</keyword>
<evidence type="ECO:0000313" key="6">
    <source>
        <dbReference type="EMBL" id="MBB3992704.1"/>
    </source>
</evidence>
<dbReference type="AlphaFoldDB" id="A0A7W6H0H7"/>
<dbReference type="PROSITE" id="PS00579">
    <property type="entry name" value="RIBOSOMAL_L29"/>
    <property type="match status" value="1"/>
</dbReference>
<organism evidence="6 7">
    <name type="scientific">Sulfitobacter undariae</name>
    <dbReference type="NCBI Taxonomy" id="1563671"/>
    <lineage>
        <taxon>Bacteria</taxon>
        <taxon>Pseudomonadati</taxon>
        <taxon>Pseudomonadota</taxon>
        <taxon>Alphaproteobacteria</taxon>
        <taxon>Rhodobacterales</taxon>
        <taxon>Roseobacteraceae</taxon>
        <taxon>Sulfitobacter</taxon>
    </lineage>
</organism>
<protein>
    <recommendedName>
        <fullName evidence="4 5">Large ribosomal subunit protein uL29</fullName>
    </recommendedName>
</protein>
<dbReference type="PANTHER" id="PTHR10916">
    <property type="entry name" value="60S RIBOSOMAL PROTEIN L35/50S RIBOSOMAL PROTEIN L29"/>
    <property type="match status" value="1"/>
</dbReference>
<dbReference type="CDD" id="cd00427">
    <property type="entry name" value="Ribosomal_L29_HIP"/>
    <property type="match status" value="1"/>
</dbReference>
<proteinExistence type="inferred from homology"/>
<evidence type="ECO:0000256" key="2">
    <source>
        <dbReference type="ARBA" id="ARBA00022980"/>
    </source>
</evidence>